<organism evidence="2 3">
    <name type="scientific">Carboxylicivirga mesophila</name>
    <dbReference type="NCBI Taxonomy" id="1166478"/>
    <lineage>
        <taxon>Bacteria</taxon>
        <taxon>Pseudomonadati</taxon>
        <taxon>Bacteroidota</taxon>
        <taxon>Bacteroidia</taxon>
        <taxon>Marinilabiliales</taxon>
        <taxon>Marinilabiliaceae</taxon>
        <taxon>Carboxylicivirga</taxon>
    </lineage>
</organism>
<dbReference type="EMBL" id="JAGUCN010000021">
    <property type="protein sequence ID" value="MBS2213027.1"/>
    <property type="molecule type" value="Genomic_DNA"/>
</dbReference>
<dbReference type="Pfam" id="PF13689">
    <property type="entry name" value="DUF4154"/>
    <property type="match status" value="1"/>
</dbReference>
<accession>A0ABS5KDS8</accession>
<evidence type="ECO:0000313" key="3">
    <source>
        <dbReference type="Proteomes" id="UP000721861"/>
    </source>
</evidence>
<dbReference type="InterPro" id="IPR025293">
    <property type="entry name" value="YfiR/HmsC-like"/>
</dbReference>
<name>A0ABS5KDS8_9BACT</name>
<evidence type="ECO:0000256" key="1">
    <source>
        <dbReference type="SAM" id="SignalP"/>
    </source>
</evidence>
<feature type="chain" id="PRO_5046229001" evidence="1">
    <location>
        <begin position="20"/>
        <end position="170"/>
    </location>
</feature>
<feature type="signal peptide" evidence="1">
    <location>
        <begin position="1"/>
        <end position="19"/>
    </location>
</feature>
<keyword evidence="3" id="KW-1185">Reference proteome</keyword>
<evidence type="ECO:0000313" key="2">
    <source>
        <dbReference type="EMBL" id="MBS2213027.1"/>
    </source>
</evidence>
<keyword evidence="1" id="KW-0732">Signal</keyword>
<dbReference type="Proteomes" id="UP000721861">
    <property type="component" value="Unassembled WGS sequence"/>
</dbReference>
<comment type="caution">
    <text evidence="2">The sequence shown here is derived from an EMBL/GenBank/DDBJ whole genome shotgun (WGS) entry which is preliminary data.</text>
</comment>
<proteinExistence type="predicted"/>
<dbReference type="RefSeq" id="WP_212229962.1">
    <property type="nucleotide sequence ID" value="NZ_JAGUCN010000021.1"/>
</dbReference>
<sequence>MKKVLFFLALIVLPLAGNAQVAKFKSVFTLSFIRHIGWTESAKQGDFVIGVVRDREIADWMTKLSAGKKFGFQNVVIKEFKSPEEVVDCQVVYVSSNVNFSKHAATIVSKVNGGSTLIITEAEGACNSGSMINFVVRDDKLKFEIHKGNAAKFGLQISSKLEGMSNAISL</sequence>
<protein>
    <submittedName>
        <fullName evidence="2">YfiR family protein</fullName>
    </submittedName>
</protein>
<reference evidence="2 3" key="1">
    <citation type="journal article" date="2014" name="Int. J. Syst. Evol. Microbiol.">
        <title>Carboxylicivirga gen. nov. in the family Marinilabiliaceae with two novel species, Carboxylicivirga mesophila sp. nov. and Carboxylicivirga taeanensis sp. nov., and reclassification of Cytophaga fermentans as Saccharicrinis fermentans gen. nov., comb. nov.</title>
        <authorList>
            <person name="Yang S.H."/>
            <person name="Seo H.S."/>
            <person name="Woo J.H."/>
            <person name="Oh H.M."/>
            <person name="Jang H."/>
            <person name="Lee J.H."/>
            <person name="Kim S.J."/>
            <person name="Kwon K.K."/>
        </authorList>
    </citation>
    <scope>NUCLEOTIDE SEQUENCE [LARGE SCALE GENOMIC DNA]</scope>
    <source>
        <strain evidence="2 3">JCM 18290</strain>
    </source>
</reference>
<gene>
    <name evidence="2" type="ORF">KEM09_16535</name>
</gene>